<organism evidence="1 2">
    <name type="scientific">Liquidambar formosana</name>
    <name type="common">Formosan gum</name>
    <dbReference type="NCBI Taxonomy" id="63359"/>
    <lineage>
        <taxon>Eukaryota</taxon>
        <taxon>Viridiplantae</taxon>
        <taxon>Streptophyta</taxon>
        <taxon>Embryophyta</taxon>
        <taxon>Tracheophyta</taxon>
        <taxon>Spermatophyta</taxon>
        <taxon>Magnoliopsida</taxon>
        <taxon>eudicotyledons</taxon>
        <taxon>Gunneridae</taxon>
        <taxon>Pentapetalae</taxon>
        <taxon>Saxifragales</taxon>
        <taxon>Altingiaceae</taxon>
        <taxon>Liquidambar</taxon>
    </lineage>
</organism>
<keyword evidence="2" id="KW-1185">Reference proteome</keyword>
<sequence length="104" mass="12085">MNWWTASKWRGGSPGFCVLETFRIDGKWKSCGWIVTMNQNKVGRPFVRWETTAIEETLMLKCSSSSRFDLCISSTPMKFVQHRFLAFFIRKLVGGFPYSLTTFL</sequence>
<name>A0AAP0X0G5_LIQFO</name>
<evidence type="ECO:0000313" key="2">
    <source>
        <dbReference type="Proteomes" id="UP001415857"/>
    </source>
</evidence>
<evidence type="ECO:0000313" key="1">
    <source>
        <dbReference type="EMBL" id="KAK9281168.1"/>
    </source>
</evidence>
<dbReference type="EMBL" id="JBBPBK010000007">
    <property type="protein sequence ID" value="KAK9281168.1"/>
    <property type="molecule type" value="Genomic_DNA"/>
</dbReference>
<accession>A0AAP0X0G5</accession>
<protein>
    <submittedName>
        <fullName evidence="1">Uncharacterized protein</fullName>
    </submittedName>
</protein>
<comment type="caution">
    <text evidence="1">The sequence shown here is derived from an EMBL/GenBank/DDBJ whole genome shotgun (WGS) entry which is preliminary data.</text>
</comment>
<reference evidence="1 2" key="1">
    <citation type="journal article" date="2024" name="Plant J.">
        <title>Genome sequences and population genomics reveal climatic adaptation and genomic divergence between two closely related sweetgum species.</title>
        <authorList>
            <person name="Xu W.Q."/>
            <person name="Ren C.Q."/>
            <person name="Zhang X.Y."/>
            <person name="Comes H.P."/>
            <person name="Liu X.H."/>
            <person name="Li Y.G."/>
            <person name="Kettle C.J."/>
            <person name="Jalonen R."/>
            <person name="Gaisberger H."/>
            <person name="Ma Y.Z."/>
            <person name="Qiu Y.X."/>
        </authorList>
    </citation>
    <scope>NUCLEOTIDE SEQUENCE [LARGE SCALE GENOMIC DNA]</scope>
    <source>
        <strain evidence="1">Hangzhou</strain>
    </source>
</reference>
<dbReference type="Proteomes" id="UP001415857">
    <property type="component" value="Unassembled WGS sequence"/>
</dbReference>
<proteinExistence type="predicted"/>
<dbReference type="AlphaFoldDB" id="A0AAP0X0G5"/>
<gene>
    <name evidence="1" type="ORF">L1049_004062</name>
</gene>